<keyword evidence="5" id="KW-0255">Endonuclease</keyword>
<organism evidence="16 17">
    <name type="scientific">Psilocybe cf. subviscida</name>
    <dbReference type="NCBI Taxonomy" id="2480587"/>
    <lineage>
        <taxon>Eukaryota</taxon>
        <taxon>Fungi</taxon>
        <taxon>Dikarya</taxon>
        <taxon>Basidiomycota</taxon>
        <taxon>Agaricomycotina</taxon>
        <taxon>Agaricomycetes</taxon>
        <taxon>Agaricomycetidae</taxon>
        <taxon>Agaricales</taxon>
        <taxon>Agaricineae</taxon>
        <taxon>Strophariaceae</taxon>
        <taxon>Psilocybe</taxon>
    </lineage>
</organism>
<name>A0A8H5BVI0_9AGAR</name>
<reference evidence="16 17" key="1">
    <citation type="journal article" date="2020" name="ISME J.">
        <title>Uncovering the hidden diversity of litter-decomposition mechanisms in mushroom-forming fungi.</title>
        <authorList>
            <person name="Floudas D."/>
            <person name="Bentzer J."/>
            <person name="Ahren D."/>
            <person name="Johansson T."/>
            <person name="Persson P."/>
            <person name="Tunlid A."/>
        </authorList>
    </citation>
    <scope>NUCLEOTIDE SEQUENCE [LARGE SCALE GENOMIC DNA]</scope>
    <source>
        <strain evidence="16 17">CBS 101986</strain>
    </source>
</reference>
<keyword evidence="3" id="KW-0540">Nuclease</keyword>
<protein>
    <recommendedName>
        <fullName evidence="15">Integrase catalytic domain-containing protein</fullName>
    </recommendedName>
</protein>
<dbReference type="GO" id="GO:0032196">
    <property type="term" value="P:transposition"/>
    <property type="evidence" value="ECO:0007669"/>
    <property type="project" value="UniProtKB-KW"/>
</dbReference>
<dbReference type="GO" id="GO:0003723">
    <property type="term" value="F:RNA binding"/>
    <property type="evidence" value="ECO:0007669"/>
    <property type="project" value="UniProtKB-KW"/>
</dbReference>
<feature type="domain" description="Integrase catalytic" evidence="15">
    <location>
        <begin position="1"/>
        <end position="142"/>
    </location>
</feature>
<dbReference type="GO" id="GO:0046872">
    <property type="term" value="F:metal ion binding"/>
    <property type="evidence" value="ECO:0007669"/>
    <property type="project" value="UniProtKB-KW"/>
</dbReference>
<dbReference type="InterPro" id="IPR012337">
    <property type="entry name" value="RNaseH-like_sf"/>
</dbReference>
<keyword evidence="4" id="KW-0479">Metal-binding</keyword>
<comment type="catalytic activity">
    <reaction evidence="13">
        <text>DNA(n) + a 2'-deoxyribonucleoside 5'-triphosphate = DNA(n+1) + diphosphate</text>
        <dbReference type="Rhea" id="RHEA:22508"/>
        <dbReference type="Rhea" id="RHEA-COMP:17339"/>
        <dbReference type="Rhea" id="RHEA-COMP:17340"/>
        <dbReference type="ChEBI" id="CHEBI:33019"/>
        <dbReference type="ChEBI" id="CHEBI:61560"/>
        <dbReference type="ChEBI" id="CHEBI:173112"/>
        <dbReference type="EC" id="2.7.7.49"/>
    </reaction>
</comment>
<dbReference type="OrthoDB" id="7691805at2759"/>
<evidence type="ECO:0000256" key="4">
    <source>
        <dbReference type="ARBA" id="ARBA00022723"/>
    </source>
</evidence>
<evidence type="ECO:0000256" key="1">
    <source>
        <dbReference type="ARBA" id="ARBA00022578"/>
    </source>
</evidence>
<keyword evidence="1" id="KW-0815">Transposition</keyword>
<dbReference type="AlphaFoldDB" id="A0A8H5BVI0"/>
<dbReference type="EMBL" id="JAACJJ010000002">
    <property type="protein sequence ID" value="KAF5329288.1"/>
    <property type="molecule type" value="Genomic_DNA"/>
</dbReference>
<comment type="caution">
    <text evidence="16">The sequence shown here is derived from an EMBL/GenBank/DDBJ whole genome shotgun (WGS) entry which is preliminary data.</text>
</comment>
<dbReference type="GO" id="GO:0003887">
    <property type="term" value="F:DNA-directed DNA polymerase activity"/>
    <property type="evidence" value="ECO:0007669"/>
    <property type="project" value="UniProtKB-KW"/>
</dbReference>
<keyword evidence="7" id="KW-0460">Magnesium</keyword>
<keyword evidence="9" id="KW-0229">DNA integration</keyword>
<evidence type="ECO:0000256" key="3">
    <source>
        <dbReference type="ARBA" id="ARBA00022722"/>
    </source>
</evidence>
<evidence type="ECO:0000256" key="2">
    <source>
        <dbReference type="ARBA" id="ARBA00022695"/>
    </source>
</evidence>
<dbReference type="PROSITE" id="PS50994">
    <property type="entry name" value="INTEGRASE"/>
    <property type="match status" value="1"/>
</dbReference>
<comment type="catalytic activity">
    <reaction evidence="14">
        <text>DNA(n) + a 2'-deoxyribonucleoside 5'-triphosphate = DNA(n+1) + diphosphate</text>
        <dbReference type="Rhea" id="RHEA:22508"/>
        <dbReference type="Rhea" id="RHEA-COMP:17339"/>
        <dbReference type="Rhea" id="RHEA-COMP:17340"/>
        <dbReference type="ChEBI" id="CHEBI:33019"/>
        <dbReference type="ChEBI" id="CHEBI:61560"/>
        <dbReference type="ChEBI" id="CHEBI:173112"/>
        <dbReference type="EC" id="2.7.7.7"/>
    </reaction>
</comment>
<gene>
    <name evidence="16" type="ORF">D9619_009432</name>
</gene>
<evidence type="ECO:0000256" key="5">
    <source>
        <dbReference type="ARBA" id="ARBA00022759"/>
    </source>
</evidence>
<evidence type="ECO:0000256" key="13">
    <source>
        <dbReference type="ARBA" id="ARBA00048173"/>
    </source>
</evidence>
<dbReference type="GO" id="GO:0006310">
    <property type="term" value="P:DNA recombination"/>
    <property type="evidence" value="ECO:0007669"/>
    <property type="project" value="UniProtKB-KW"/>
</dbReference>
<evidence type="ECO:0000259" key="15">
    <source>
        <dbReference type="PROSITE" id="PS50994"/>
    </source>
</evidence>
<evidence type="ECO:0000256" key="14">
    <source>
        <dbReference type="ARBA" id="ARBA00049244"/>
    </source>
</evidence>
<accession>A0A8H5BVI0</accession>
<dbReference type="GO" id="GO:0005634">
    <property type="term" value="C:nucleus"/>
    <property type="evidence" value="ECO:0007669"/>
    <property type="project" value="UniProtKB-ARBA"/>
</dbReference>
<dbReference type="GO" id="GO:0016787">
    <property type="term" value="F:hydrolase activity"/>
    <property type="evidence" value="ECO:0007669"/>
    <property type="project" value="UniProtKB-KW"/>
</dbReference>
<dbReference type="GO" id="GO:0015074">
    <property type="term" value="P:DNA integration"/>
    <property type="evidence" value="ECO:0007669"/>
    <property type="project" value="UniProtKB-KW"/>
</dbReference>
<keyword evidence="11" id="KW-0239">DNA-directed DNA polymerase</keyword>
<evidence type="ECO:0000256" key="7">
    <source>
        <dbReference type="ARBA" id="ARBA00022842"/>
    </source>
</evidence>
<keyword evidence="6" id="KW-0378">Hydrolase</keyword>
<dbReference type="GO" id="GO:0004519">
    <property type="term" value="F:endonuclease activity"/>
    <property type="evidence" value="ECO:0007669"/>
    <property type="project" value="UniProtKB-KW"/>
</dbReference>
<dbReference type="PANTHER" id="PTHR42648">
    <property type="entry name" value="TRANSPOSASE, PUTATIVE-RELATED"/>
    <property type="match status" value="1"/>
</dbReference>
<dbReference type="InterPro" id="IPR001584">
    <property type="entry name" value="Integrase_cat-core"/>
</dbReference>
<keyword evidence="8" id="KW-0694">RNA-binding</keyword>
<keyword evidence="2" id="KW-0548">Nucleotidyltransferase</keyword>
<dbReference type="Proteomes" id="UP000567179">
    <property type="component" value="Unassembled WGS sequence"/>
</dbReference>
<dbReference type="SUPFAM" id="SSF53098">
    <property type="entry name" value="Ribonuclease H-like"/>
    <property type="match status" value="1"/>
</dbReference>
<dbReference type="InterPro" id="IPR039537">
    <property type="entry name" value="Retrotran_Ty1/copia-like"/>
</dbReference>
<keyword evidence="11" id="KW-0808">Transferase</keyword>
<proteinExistence type="predicted"/>
<dbReference type="Gene3D" id="3.30.420.10">
    <property type="entry name" value="Ribonuclease H-like superfamily/Ribonuclease H"/>
    <property type="match status" value="1"/>
</dbReference>
<evidence type="ECO:0000256" key="8">
    <source>
        <dbReference type="ARBA" id="ARBA00022884"/>
    </source>
</evidence>
<keyword evidence="10" id="KW-0695">RNA-directed DNA polymerase</keyword>
<evidence type="ECO:0000256" key="6">
    <source>
        <dbReference type="ARBA" id="ARBA00022801"/>
    </source>
</evidence>
<dbReference type="InterPro" id="IPR036397">
    <property type="entry name" value="RNaseH_sf"/>
</dbReference>
<evidence type="ECO:0000256" key="11">
    <source>
        <dbReference type="ARBA" id="ARBA00022932"/>
    </source>
</evidence>
<keyword evidence="17" id="KW-1185">Reference proteome</keyword>
<evidence type="ECO:0000313" key="16">
    <source>
        <dbReference type="EMBL" id="KAF5329288.1"/>
    </source>
</evidence>
<dbReference type="PANTHER" id="PTHR42648:SF11">
    <property type="entry name" value="TRANSPOSON TY4-P GAG-POL POLYPROTEIN"/>
    <property type="match status" value="1"/>
</dbReference>
<evidence type="ECO:0000256" key="9">
    <source>
        <dbReference type="ARBA" id="ARBA00022908"/>
    </source>
</evidence>
<evidence type="ECO:0000313" key="17">
    <source>
        <dbReference type="Proteomes" id="UP000567179"/>
    </source>
</evidence>
<evidence type="ECO:0000256" key="10">
    <source>
        <dbReference type="ARBA" id="ARBA00022918"/>
    </source>
</evidence>
<sequence length="160" mass="17691">MMLFTNHYGCKRDTYFIANKDAATTLACLRHYKLKSELQTGKMLVAMITNNGGEFANGLWEEFCEQHGIEHKFTTAYSSAANGIGERGNRIVLGMARTMIRNTGLAGLIWAEACATAIYILDRIPCAANNDIPPVQSWDPENKKPDVSHLRPFGCVAHLG</sequence>
<evidence type="ECO:0000256" key="12">
    <source>
        <dbReference type="ARBA" id="ARBA00023172"/>
    </source>
</evidence>
<keyword evidence="12" id="KW-0233">DNA recombination</keyword>
<dbReference type="GO" id="GO:0003964">
    <property type="term" value="F:RNA-directed DNA polymerase activity"/>
    <property type="evidence" value="ECO:0007669"/>
    <property type="project" value="UniProtKB-KW"/>
</dbReference>